<dbReference type="STRING" id="93759.A0A1R3FUZ6"/>
<feature type="domain" description="Retrotransposon Copia-like N-terminal" evidence="1">
    <location>
        <begin position="5"/>
        <end position="42"/>
    </location>
</feature>
<proteinExistence type="predicted"/>
<comment type="caution">
    <text evidence="2">The sequence shown here is derived from an EMBL/GenBank/DDBJ whole genome shotgun (WGS) entry which is preliminary data.</text>
</comment>
<keyword evidence="3" id="KW-1185">Reference proteome</keyword>
<dbReference type="OrthoDB" id="1749636at2759"/>
<protein>
    <recommendedName>
        <fullName evidence="1">Retrotransposon Copia-like N-terminal domain-containing protein</fullName>
    </recommendedName>
</protein>
<sequence length="92" mass="10215">MDVQLPIKLNTQNYPSWRAQFNSLLLGHKLLGFVDGSNKPPPATILSTNDKETTPSTVSNPEYEIWFQQDQLLLHGIISSTTEGVIPFIASC</sequence>
<reference evidence="3" key="1">
    <citation type="submission" date="2013-09" db="EMBL/GenBank/DDBJ databases">
        <title>Corchorus olitorius genome sequencing.</title>
        <authorList>
            <person name="Alam M."/>
            <person name="Haque M.S."/>
            <person name="Islam M.S."/>
            <person name="Emdad E.M."/>
            <person name="Islam M.M."/>
            <person name="Ahmed B."/>
            <person name="Halim A."/>
            <person name="Hossen Q.M.M."/>
            <person name="Hossain M.Z."/>
            <person name="Ahmed R."/>
            <person name="Khan M.M."/>
            <person name="Islam R."/>
            <person name="Rashid M.M."/>
            <person name="Khan S.A."/>
            <person name="Rahman M.S."/>
            <person name="Alam M."/>
            <person name="Yahiya A.S."/>
            <person name="Khan M.S."/>
            <person name="Azam M.S."/>
            <person name="Haque T."/>
            <person name="Lashkar M.Z.H."/>
            <person name="Akhand A.I."/>
            <person name="Morshed G."/>
            <person name="Roy S."/>
            <person name="Uddin K.S."/>
            <person name="Rabeya T."/>
            <person name="Hossain A.S."/>
            <person name="Chowdhury A."/>
            <person name="Snigdha A.R."/>
            <person name="Mortoza M.S."/>
            <person name="Matin S.A."/>
            <person name="Hoque S.M.E."/>
            <person name="Islam M.K."/>
            <person name="Roy D.K."/>
            <person name="Haider R."/>
            <person name="Moosa M.M."/>
            <person name="Elias S.M."/>
            <person name="Hasan A.M."/>
            <person name="Jahan S."/>
            <person name="Shafiuddin M."/>
            <person name="Mahmood N."/>
            <person name="Shommy N.S."/>
        </authorList>
    </citation>
    <scope>NUCLEOTIDE SEQUENCE [LARGE SCALE GENOMIC DNA]</scope>
    <source>
        <strain evidence="3">cv. O-4</strain>
    </source>
</reference>
<dbReference type="EMBL" id="AWUE01024842">
    <property type="protein sequence ID" value="OMO49570.1"/>
    <property type="molecule type" value="Genomic_DNA"/>
</dbReference>
<dbReference type="InterPro" id="IPR029472">
    <property type="entry name" value="Copia-like_N"/>
</dbReference>
<name>A0A1R3FUZ6_9ROSI</name>
<evidence type="ECO:0000313" key="3">
    <source>
        <dbReference type="Proteomes" id="UP000187203"/>
    </source>
</evidence>
<dbReference type="PANTHER" id="PTHR47481">
    <property type="match status" value="1"/>
</dbReference>
<dbReference type="Pfam" id="PF14244">
    <property type="entry name" value="Retrotran_gag_3"/>
    <property type="match status" value="1"/>
</dbReference>
<dbReference type="Proteomes" id="UP000187203">
    <property type="component" value="Unassembled WGS sequence"/>
</dbReference>
<evidence type="ECO:0000259" key="1">
    <source>
        <dbReference type="Pfam" id="PF14244"/>
    </source>
</evidence>
<dbReference type="PANTHER" id="PTHR47481:SF9">
    <property type="entry name" value="RETROTRANSPOSON GAG DOMAIN-CONTAINING PROTEIN"/>
    <property type="match status" value="1"/>
</dbReference>
<accession>A0A1R3FUZ6</accession>
<gene>
    <name evidence="2" type="ORF">COLO4_38494</name>
</gene>
<evidence type="ECO:0000313" key="2">
    <source>
        <dbReference type="EMBL" id="OMO49570.1"/>
    </source>
</evidence>
<organism evidence="2 3">
    <name type="scientific">Corchorus olitorius</name>
    <dbReference type="NCBI Taxonomy" id="93759"/>
    <lineage>
        <taxon>Eukaryota</taxon>
        <taxon>Viridiplantae</taxon>
        <taxon>Streptophyta</taxon>
        <taxon>Embryophyta</taxon>
        <taxon>Tracheophyta</taxon>
        <taxon>Spermatophyta</taxon>
        <taxon>Magnoliopsida</taxon>
        <taxon>eudicotyledons</taxon>
        <taxon>Gunneridae</taxon>
        <taxon>Pentapetalae</taxon>
        <taxon>rosids</taxon>
        <taxon>malvids</taxon>
        <taxon>Malvales</taxon>
        <taxon>Malvaceae</taxon>
        <taxon>Grewioideae</taxon>
        <taxon>Apeibeae</taxon>
        <taxon>Corchorus</taxon>
    </lineage>
</organism>
<dbReference type="AlphaFoldDB" id="A0A1R3FUZ6"/>